<comment type="caution">
    <text evidence="2">The sequence shown here is derived from an EMBL/GenBank/DDBJ whole genome shotgun (WGS) entry which is preliminary data.</text>
</comment>
<proteinExistence type="predicted"/>
<dbReference type="EMBL" id="DVJJ01000005">
    <property type="protein sequence ID" value="HIS63768.1"/>
    <property type="molecule type" value="Genomic_DNA"/>
</dbReference>
<dbReference type="Proteomes" id="UP000886741">
    <property type="component" value="Unassembled WGS sequence"/>
</dbReference>
<dbReference type="AlphaFoldDB" id="A0A9D1F7M4"/>
<evidence type="ECO:0000313" key="3">
    <source>
        <dbReference type="Proteomes" id="UP000886741"/>
    </source>
</evidence>
<evidence type="ECO:0000256" key="1">
    <source>
        <dbReference type="SAM" id="Phobius"/>
    </source>
</evidence>
<sequence>MSEWDTSKVTPLHPERFRRRRFRRRLRWLIIVTVIVLAVLALVLFWRDLNFDRFRRWVTYMGVEPDGTYGNYQFPAYDSNVYAVYENGLLVATSSGLMPYDESGNPLTDVNATMENPNVNVAGNYAAAWDIGGTTLCAVRNGTEHLNRVLDHTILDVDLSANGDMVFASGADGYRTMLTMMDNQTQERFKWYSSAQYLPLCAVDSGGTQLAAIALGQEQGAFTSSLLLLDPTVEEQEPVQIALGNQLIYELDYLQDRYLCAVGETSLQLLRTTGEIYGTYGYNGEHLMKYDINGDGFVTLALNPYQTGSQYVLKTVEYDGQERASLALGQEVLHLSAAGDYVAVLTASGLQIYTSDLQLYAQTDDILGITQVLMREDGTAVLVAANHASLFLP</sequence>
<evidence type="ECO:0000313" key="2">
    <source>
        <dbReference type="EMBL" id="HIS63768.1"/>
    </source>
</evidence>
<dbReference type="SUPFAM" id="SSF101898">
    <property type="entry name" value="NHL repeat"/>
    <property type="match status" value="1"/>
</dbReference>
<organism evidence="2 3">
    <name type="scientific">Candidatus Avoscillospira avistercoris</name>
    <dbReference type="NCBI Taxonomy" id="2840707"/>
    <lineage>
        <taxon>Bacteria</taxon>
        <taxon>Bacillati</taxon>
        <taxon>Bacillota</taxon>
        <taxon>Clostridia</taxon>
        <taxon>Eubacteriales</taxon>
        <taxon>Oscillospiraceae</taxon>
        <taxon>Oscillospiraceae incertae sedis</taxon>
        <taxon>Candidatus Avoscillospira</taxon>
    </lineage>
</organism>
<gene>
    <name evidence="2" type="ORF">IAA83_00170</name>
</gene>
<keyword evidence="1" id="KW-0812">Transmembrane</keyword>
<reference evidence="2" key="1">
    <citation type="submission" date="2020-10" db="EMBL/GenBank/DDBJ databases">
        <authorList>
            <person name="Gilroy R."/>
        </authorList>
    </citation>
    <scope>NUCLEOTIDE SEQUENCE</scope>
    <source>
        <strain evidence="2">ChiBcec16-1751</strain>
    </source>
</reference>
<keyword evidence="1" id="KW-0472">Membrane</keyword>
<keyword evidence="1" id="KW-1133">Transmembrane helix</keyword>
<reference evidence="2" key="2">
    <citation type="journal article" date="2021" name="PeerJ">
        <title>Extensive microbial diversity within the chicken gut microbiome revealed by metagenomics and culture.</title>
        <authorList>
            <person name="Gilroy R."/>
            <person name="Ravi A."/>
            <person name="Getino M."/>
            <person name="Pursley I."/>
            <person name="Horton D.L."/>
            <person name="Alikhan N.F."/>
            <person name="Baker D."/>
            <person name="Gharbi K."/>
            <person name="Hall N."/>
            <person name="Watson M."/>
            <person name="Adriaenssens E.M."/>
            <person name="Foster-Nyarko E."/>
            <person name="Jarju S."/>
            <person name="Secka A."/>
            <person name="Antonio M."/>
            <person name="Oren A."/>
            <person name="Chaudhuri R.R."/>
            <person name="La Ragione R."/>
            <person name="Hildebrand F."/>
            <person name="Pallen M.J."/>
        </authorList>
    </citation>
    <scope>NUCLEOTIDE SEQUENCE</scope>
    <source>
        <strain evidence="2">ChiBcec16-1751</strain>
    </source>
</reference>
<dbReference type="Pfam" id="PF18975">
    <property type="entry name" value="DUF5711"/>
    <property type="match status" value="1"/>
</dbReference>
<name>A0A9D1F7M4_9FIRM</name>
<dbReference type="InterPro" id="IPR043765">
    <property type="entry name" value="DUF5711"/>
</dbReference>
<protein>
    <submittedName>
        <fullName evidence="2">Uncharacterized protein</fullName>
    </submittedName>
</protein>
<feature type="transmembrane region" description="Helical" evidence="1">
    <location>
        <begin position="26"/>
        <end position="46"/>
    </location>
</feature>
<accession>A0A9D1F7M4</accession>